<reference evidence="2 3" key="1">
    <citation type="submission" date="2019-10" db="EMBL/GenBank/DDBJ databases">
        <title>Draft Genome Assembly of Rhodococcus zopfii DSM44189.</title>
        <authorList>
            <person name="Sutton J.M."/>
            <person name="Akob D.M."/>
            <person name="Bushman T.J."/>
        </authorList>
    </citation>
    <scope>NUCLEOTIDE SEQUENCE [LARGE SCALE GENOMIC DNA]</scope>
    <source>
        <strain evidence="2 3">DSM 44189</strain>
    </source>
</reference>
<protein>
    <submittedName>
        <fullName evidence="2">DUF4247 domain-containing protein</fullName>
    </submittedName>
</protein>
<dbReference type="InterPro" id="IPR025341">
    <property type="entry name" value="DUF4247"/>
</dbReference>
<comment type="caution">
    <text evidence="2">The sequence shown here is derived from an EMBL/GenBank/DDBJ whole genome shotgun (WGS) entry which is preliminary data.</text>
</comment>
<proteinExistence type="predicted"/>
<keyword evidence="3" id="KW-1185">Reference proteome</keyword>
<organism evidence="2 3">
    <name type="scientific">Rhodococcus zopfii</name>
    <dbReference type="NCBI Taxonomy" id="43772"/>
    <lineage>
        <taxon>Bacteria</taxon>
        <taxon>Bacillati</taxon>
        <taxon>Actinomycetota</taxon>
        <taxon>Actinomycetes</taxon>
        <taxon>Mycobacteriales</taxon>
        <taxon>Nocardiaceae</taxon>
        <taxon>Rhodococcus</taxon>
    </lineage>
</organism>
<dbReference type="Proteomes" id="UP001275440">
    <property type="component" value="Unassembled WGS sequence"/>
</dbReference>
<name>A0ABU3WWG3_9NOCA</name>
<evidence type="ECO:0000256" key="1">
    <source>
        <dbReference type="SAM" id="MobiDB-lite"/>
    </source>
</evidence>
<accession>A0ABU3WWG3</accession>
<evidence type="ECO:0000313" key="3">
    <source>
        <dbReference type="Proteomes" id="UP001275440"/>
    </source>
</evidence>
<dbReference type="EMBL" id="WBMO01000005">
    <property type="protein sequence ID" value="MDV2478233.1"/>
    <property type="molecule type" value="Genomic_DNA"/>
</dbReference>
<evidence type="ECO:0000313" key="2">
    <source>
        <dbReference type="EMBL" id="MDV2478233.1"/>
    </source>
</evidence>
<gene>
    <name evidence="2" type="ORF">F8M49_27615</name>
</gene>
<sequence>MVAAIVLGVVALSVAGCGAPVRDWLADTYQLRNSAGDVDTYYSPDPVGTTVTRIVDETEPAARSADGGREYLRYDDDIVTVGAASGGGSTITVEDLGGRYSSGGYTYLGPGFTPGSPASGNTSGGSGSAK</sequence>
<feature type="region of interest" description="Disordered" evidence="1">
    <location>
        <begin position="110"/>
        <end position="130"/>
    </location>
</feature>
<dbReference type="Pfam" id="PF14042">
    <property type="entry name" value="DUF4247"/>
    <property type="match status" value="1"/>
</dbReference>